<evidence type="ECO:0000256" key="2">
    <source>
        <dbReference type="ARBA" id="ARBA00006495"/>
    </source>
</evidence>
<keyword evidence="8 14" id="KW-0418">Kinase</keyword>
<dbReference type="InterPro" id="IPR006205">
    <property type="entry name" value="Mev_gal_kin"/>
</dbReference>
<keyword evidence="6" id="KW-0808">Transferase</keyword>
<sequence>MKVQAPGKLILSGEHAVVYGSPALAMAVNRYVSATVTRELLPQILFDLSDLAHHGHLSFTALRQLKTRIKQKYQRFIRGDFSIREVLHKPFELAQFALGVFVESLNLSLPHGVRIQVHSDLPIGCGMGSSAATILSVMHGVSRHLQMSLTEETLFQLALEAEKMQHGFSSGLDLRVALHGGCLYVNGPALEQRPVPTFPMYLVNTGAPQTTTGQCVEKVAPHFKSNALRDDFAAVTDSMDNALKQQSWQGMREAIHYNHQLLVRIGVVPDQPRRFIEATEKLGGAAKICGAGAVAGDQAGVVLVTADDKEAVTMLASRFGYTMIPILGETRGLHAA</sequence>
<dbReference type="UniPathway" id="UPA00057">
    <property type="reaction ID" value="UER00098"/>
</dbReference>
<dbReference type="GO" id="GO:0005524">
    <property type="term" value="F:ATP binding"/>
    <property type="evidence" value="ECO:0007669"/>
    <property type="project" value="UniProtKB-KW"/>
</dbReference>
<gene>
    <name evidence="14" type="ORF">C8D86_10761</name>
</gene>
<accession>A0A370GN83</accession>
<evidence type="ECO:0000256" key="4">
    <source>
        <dbReference type="ARBA" id="ARBA00022490"/>
    </source>
</evidence>
<comment type="subcellular location">
    <subcellularLocation>
        <location evidence="1">Cytoplasm</location>
    </subcellularLocation>
</comment>
<evidence type="ECO:0000259" key="13">
    <source>
        <dbReference type="Pfam" id="PF00288"/>
    </source>
</evidence>
<reference evidence="14 15" key="1">
    <citation type="submission" date="2018-07" db="EMBL/GenBank/DDBJ databases">
        <title>Genomic Encyclopedia of Type Strains, Phase IV (KMG-IV): sequencing the most valuable type-strain genomes for metagenomic binning, comparative biology and taxonomic classification.</title>
        <authorList>
            <person name="Goeker M."/>
        </authorList>
    </citation>
    <scope>NUCLEOTIDE SEQUENCE [LARGE SCALE GENOMIC DNA]</scope>
    <source>
        <strain evidence="14 15">DSM 16500</strain>
    </source>
</reference>
<comment type="similarity">
    <text evidence="2">Belongs to the GHMP kinase family. Mevalonate kinase subfamily.</text>
</comment>
<dbReference type="GO" id="GO:0019287">
    <property type="term" value="P:isopentenyl diphosphate biosynthetic process, mevalonate pathway"/>
    <property type="evidence" value="ECO:0007669"/>
    <property type="project" value="UniProtKB-UniPathway"/>
</dbReference>
<dbReference type="InterPro" id="IPR020568">
    <property type="entry name" value="Ribosomal_Su5_D2-typ_SF"/>
</dbReference>
<dbReference type="AlphaFoldDB" id="A0A370GN83"/>
<dbReference type="Pfam" id="PF00288">
    <property type="entry name" value="GHMP_kinases_N"/>
    <property type="match status" value="1"/>
</dbReference>
<dbReference type="GO" id="GO:0004496">
    <property type="term" value="F:mevalonate kinase activity"/>
    <property type="evidence" value="ECO:0007669"/>
    <property type="project" value="UniProtKB-EC"/>
</dbReference>
<comment type="pathway">
    <text evidence="12">Isoprenoid biosynthesis; isopentenyl diphosphate biosynthesis via mevalonate pathway; isopentenyl diphosphate from (R)-mevalonate: step 1/3.</text>
</comment>
<keyword evidence="5" id="KW-0444">Lipid biosynthesis</keyword>
<dbReference type="Gene3D" id="3.30.230.10">
    <property type="match status" value="1"/>
</dbReference>
<dbReference type="RefSeq" id="WP_114834048.1">
    <property type="nucleotide sequence ID" value="NZ_LR699114.1"/>
</dbReference>
<protein>
    <recommendedName>
        <fullName evidence="3">mevalonate kinase</fullName>
        <ecNumber evidence="3">2.7.1.36</ecNumber>
    </recommendedName>
</protein>
<evidence type="ECO:0000313" key="14">
    <source>
        <dbReference type="EMBL" id="RDI45182.1"/>
    </source>
</evidence>
<keyword evidence="11" id="KW-0443">Lipid metabolism</keyword>
<evidence type="ECO:0000256" key="5">
    <source>
        <dbReference type="ARBA" id="ARBA00022516"/>
    </source>
</evidence>
<dbReference type="PROSITE" id="PS00627">
    <property type="entry name" value="GHMP_KINASES_ATP"/>
    <property type="match status" value="1"/>
</dbReference>
<dbReference type="InterPro" id="IPR036554">
    <property type="entry name" value="GHMP_kinase_C_sf"/>
</dbReference>
<dbReference type="OrthoDB" id="9769523at2"/>
<dbReference type="InterPro" id="IPR014721">
    <property type="entry name" value="Ribsml_uS5_D2-typ_fold_subgr"/>
</dbReference>
<keyword evidence="7" id="KW-0547">Nucleotide-binding</keyword>
<dbReference type="PRINTS" id="PR00959">
    <property type="entry name" value="MEVGALKINASE"/>
</dbReference>
<comment type="caution">
    <text evidence="14">The sequence shown here is derived from an EMBL/GenBank/DDBJ whole genome shotgun (WGS) entry which is preliminary data.</text>
</comment>
<dbReference type="EC" id="2.7.1.36" evidence="3"/>
<evidence type="ECO:0000256" key="1">
    <source>
        <dbReference type="ARBA" id="ARBA00004496"/>
    </source>
</evidence>
<evidence type="ECO:0000313" key="15">
    <source>
        <dbReference type="Proteomes" id="UP000254720"/>
    </source>
</evidence>
<dbReference type="InterPro" id="IPR006203">
    <property type="entry name" value="GHMP_knse_ATP-bd_CS"/>
</dbReference>
<evidence type="ECO:0000256" key="8">
    <source>
        <dbReference type="ARBA" id="ARBA00022777"/>
    </source>
</evidence>
<dbReference type="Gene3D" id="3.30.70.890">
    <property type="entry name" value="GHMP kinase, C-terminal domain"/>
    <property type="match status" value="1"/>
</dbReference>
<dbReference type="EMBL" id="QQAX01000007">
    <property type="protein sequence ID" value="RDI45182.1"/>
    <property type="molecule type" value="Genomic_DNA"/>
</dbReference>
<dbReference type="PANTHER" id="PTHR43290">
    <property type="entry name" value="MEVALONATE KINASE"/>
    <property type="match status" value="1"/>
</dbReference>
<keyword evidence="10" id="KW-0460">Magnesium</keyword>
<dbReference type="Proteomes" id="UP000254720">
    <property type="component" value="Unassembled WGS sequence"/>
</dbReference>
<dbReference type="PANTHER" id="PTHR43290:SF2">
    <property type="entry name" value="MEVALONATE KINASE"/>
    <property type="match status" value="1"/>
</dbReference>
<dbReference type="GO" id="GO:0005829">
    <property type="term" value="C:cytosol"/>
    <property type="evidence" value="ECO:0007669"/>
    <property type="project" value="TreeGrafter"/>
</dbReference>
<evidence type="ECO:0000256" key="11">
    <source>
        <dbReference type="ARBA" id="ARBA00023098"/>
    </source>
</evidence>
<evidence type="ECO:0000256" key="10">
    <source>
        <dbReference type="ARBA" id="ARBA00022842"/>
    </source>
</evidence>
<dbReference type="InterPro" id="IPR006204">
    <property type="entry name" value="GHMP_kinase_N_dom"/>
</dbReference>
<evidence type="ECO:0000256" key="3">
    <source>
        <dbReference type="ARBA" id="ARBA00012103"/>
    </source>
</evidence>
<evidence type="ECO:0000256" key="12">
    <source>
        <dbReference type="ARBA" id="ARBA00029438"/>
    </source>
</evidence>
<keyword evidence="9" id="KW-0067">ATP-binding</keyword>
<dbReference type="SUPFAM" id="SSF54211">
    <property type="entry name" value="Ribosomal protein S5 domain 2-like"/>
    <property type="match status" value="1"/>
</dbReference>
<organism evidence="14 15">
    <name type="scientific">Aquicella lusitana</name>
    <dbReference type="NCBI Taxonomy" id="254246"/>
    <lineage>
        <taxon>Bacteria</taxon>
        <taxon>Pseudomonadati</taxon>
        <taxon>Pseudomonadota</taxon>
        <taxon>Gammaproteobacteria</taxon>
        <taxon>Legionellales</taxon>
        <taxon>Coxiellaceae</taxon>
        <taxon>Aquicella</taxon>
    </lineage>
</organism>
<dbReference type="SUPFAM" id="SSF55060">
    <property type="entry name" value="GHMP Kinase, C-terminal domain"/>
    <property type="match status" value="1"/>
</dbReference>
<feature type="domain" description="GHMP kinase N-terminal" evidence="13">
    <location>
        <begin position="100"/>
        <end position="181"/>
    </location>
</feature>
<evidence type="ECO:0000256" key="9">
    <source>
        <dbReference type="ARBA" id="ARBA00022840"/>
    </source>
</evidence>
<name>A0A370GN83_9COXI</name>
<proteinExistence type="inferred from homology"/>
<keyword evidence="4" id="KW-0963">Cytoplasm</keyword>
<evidence type="ECO:0000256" key="7">
    <source>
        <dbReference type="ARBA" id="ARBA00022741"/>
    </source>
</evidence>
<keyword evidence="15" id="KW-1185">Reference proteome</keyword>
<evidence type="ECO:0000256" key="6">
    <source>
        <dbReference type="ARBA" id="ARBA00022679"/>
    </source>
</evidence>